<gene>
    <name evidence="3" type="ORF">DVH29_13310</name>
</gene>
<dbReference type="SUPFAM" id="SSF53756">
    <property type="entry name" value="UDP-Glycosyltransferase/glycogen phosphorylase"/>
    <property type="match status" value="1"/>
</dbReference>
<dbReference type="Proteomes" id="UP000253759">
    <property type="component" value="Unassembled WGS sequence"/>
</dbReference>
<comment type="caution">
    <text evidence="3">The sequence shown here is derived from an EMBL/GenBank/DDBJ whole genome shotgun (WGS) entry which is preliminary data.</text>
</comment>
<proteinExistence type="predicted"/>
<evidence type="ECO:0000259" key="2">
    <source>
        <dbReference type="Pfam" id="PF13579"/>
    </source>
</evidence>
<dbReference type="AlphaFoldDB" id="A0A369W128"/>
<evidence type="ECO:0000313" key="3">
    <source>
        <dbReference type="EMBL" id="RDE08063.1"/>
    </source>
</evidence>
<keyword evidence="1 3" id="KW-0808">Transferase</keyword>
<dbReference type="InterPro" id="IPR028098">
    <property type="entry name" value="Glyco_trans_4-like_N"/>
</dbReference>
<protein>
    <submittedName>
        <fullName evidence="3">Glycosyltransferase WbuB</fullName>
    </submittedName>
</protein>
<organism evidence="3 4">
    <name type="scientific">Pelagibacterium lacus</name>
    <dbReference type="NCBI Taxonomy" id="2282655"/>
    <lineage>
        <taxon>Bacteria</taxon>
        <taxon>Pseudomonadati</taxon>
        <taxon>Pseudomonadota</taxon>
        <taxon>Alphaproteobacteria</taxon>
        <taxon>Hyphomicrobiales</taxon>
        <taxon>Devosiaceae</taxon>
        <taxon>Pelagibacterium</taxon>
    </lineage>
</organism>
<name>A0A369W128_9HYPH</name>
<keyword evidence="4" id="KW-1185">Reference proteome</keyword>
<dbReference type="EMBL" id="QQNH01000024">
    <property type="protein sequence ID" value="RDE08063.1"/>
    <property type="molecule type" value="Genomic_DNA"/>
</dbReference>
<dbReference type="Pfam" id="PF13579">
    <property type="entry name" value="Glyco_trans_4_4"/>
    <property type="match status" value="1"/>
</dbReference>
<reference evidence="4" key="1">
    <citation type="submission" date="2018-07" db="EMBL/GenBank/DDBJ databases">
        <authorList>
            <person name="Liu B.-T."/>
            <person name="Du Z."/>
        </authorList>
    </citation>
    <scope>NUCLEOTIDE SEQUENCE [LARGE SCALE GENOMIC DNA]</scope>
    <source>
        <strain evidence="4">XYN52</strain>
    </source>
</reference>
<evidence type="ECO:0000313" key="4">
    <source>
        <dbReference type="Proteomes" id="UP000253759"/>
    </source>
</evidence>
<dbReference type="GO" id="GO:0016757">
    <property type="term" value="F:glycosyltransferase activity"/>
    <property type="evidence" value="ECO:0007669"/>
    <property type="project" value="TreeGrafter"/>
</dbReference>
<dbReference type="Pfam" id="PF13692">
    <property type="entry name" value="Glyco_trans_1_4"/>
    <property type="match status" value="1"/>
</dbReference>
<dbReference type="PANTHER" id="PTHR46401">
    <property type="entry name" value="GLYCOSYLTRANSFERASE WBBK-RELATED"/>
    <property type="match status" value="1"/>
</dbReference>
<accession>A0A369W128</accession>
<dbReference type="RefSeq" id="WP_114646682.1">
    <property type="nucleotide sequence ID" value="NZ_QQNH01000024.1"/>
</dbReference>
<dbReference type="Gene3D" id="3.40.50.2000">
    <property type="entry name" value="Glycogen Phosphorylase B"/>
    <property type="match status" value="2"/>
</dbReference>
<dbReference type="GO" id="GO:0009103">
    <property type="term" value="P:lipopolysaccharide biosynthetic process"/>
    <property type="evidence" value="ECO:0007669"/>
    <property type="project" value="TreeGrafter"/>
</dbReference>
<feature type="domain" description="Glycosyltransferase subfamily 4-like N-terminal" evidence="2">
    <location>
        <begin position="28"/>
        <end position="188"/>
    </location>
</feature>
<sequence>MQRDIVIVNTFEPLPVVEPDRRTMRSGLLANALAAAGHRVEFVSARFDHYRKAQRGAALLREPVAPGLAITTLPGPAYGRNVGFARLWHNRVFARNLAAYLNARPRPALCVADIPTPEAAFATAQFCRAHKVPLIISIRDLWPDSFAAFVPDALMPLGRLALAPLDRMVKAALRQADAVVGISPGYLDWGLHKAGRARRSHDQVIELGYAPRPLPPAATQRAMLEAMGVSPEKRLVSFVGSWGKTYDLALVHAAAQRLQSRPDIQMLIAGGGDQERALAEPFARLANCRLPGWLSPDQIAVCLANSMEGLLPYVAGAPQGLPNKVFEYMAYGTFQLATLEGELASFYQRHGAGTVVRPATPDALAAAILARTAITDGEAEQNRLRTVFDTHYDARVLYGKFVRLAEATARV</sequence>
<dbReference type="PANTHER" id="PTHR46401:SF2">
    <property type="entry name" value="GLYCOSYLTRANSFERASE WBBK-RELATED"/>
    <property type="match status" value="1"/>
</dbReference>
<dbReference type="OrthoDB" id="185319at2"/>
<evidence type="ECO:0000256" key="1">
    <source>
        <dbReference type="ARBA" id="ARBA00022679"/>
    </source>
</evidence>